<evidence type="ECO:0000256" key="5">
    <source>
        <dbReference type="ARBA" id="ARBA00037974"/>
    </source>
</evidence>
<dbReference type="Proteomes" id="UP000831495">
    <property type="component" value="Chromosome"/>
</dbReference>
<dbReference type="CDD" id="cd00609">
    <property type="entry name" value="AAT_like"/>
    <property type="match status" value="1"/>
</dbReference>
<keyword evidence="3" id="KW-0663">Pyridoxal phosphate</keyword>
<dbReference type="RefSeq" id="WP_249514240.1">
    <property type="nucleotide sequence ID" value="NZ_CP093366.1"/>
</dbReference>
<comment type="similarity">
    <text evidence="5">Belongs to the class-II pyridoxal-phosphate-dependent aminotransferase family. MalY/PatB cystathionine beta-lyase subfamily.</text>
</comment>
<gene>
    <name evidence="7" type="ORF">MOO45_07225</name>
</gene>
<dbReference type="InterPro" id="IPR015424">
    <property type="entry name" value="PyrdxlP-dep_Trfase"/>
</dbReference>
<dbReference type="InterPro" id="IPR015421">
    <property type="entry name" value="PyrdxlP-dep_Trfase_major"/>
</dbReference>
<evidence type="ECO:0000259" key="6">
    <source>
        <dbReference type="Pfam" id="PF00155"/>
    </source>
</evidence>
<protein>
    <recommendedName>
        <fullName evidence="2">cysteine-S-conjugate beta-lyase</fullName>
        <ecNumber evidence="2">4.4.1.13</ecNumber>
    </recommendedName>
</protein>
<organism evidence="7 8">
    <name type="scientific">Bombilactobacillus folatiphilus</name>
    <dbReference type="NCBI Taxonomy" id="2923362"/>
    <lineage>
        <taxon>Bacteria</taxon>
        <taxon>Bacillati</taxon>
        <taxon>Bacillota</taxon>
        <taxon>Bacilli</taxon>
        <taxon>Lactobacillales</taxon>
        <taxon>Lactobacillaceae</taxon>
        <taxon>Bombilactobacillus</taxon>
    </lineage>
</organism>
<feature type="domain" description="Aminotransferase class I/classII large" evidence="6">
    <location>
        <begin position="47"/>
        <end position="386"/>
    </location>
</feature>
<evidence type="ECO:0000256" key="1">
    <source>
        <dbReference type="ARBA" id="ARBA00001933"/>
    </source>
</evidence>
<reference evidence="7" key="1">
    <citation type="journal article" date="2022" name="Int. J. Syst. Evol. Microbiol.">
        <title>Apilactobacillus apisilvae sp. nov., Nicolia spurrieriana gen. nov. sp. nov., Bombilactobacillus folatiphilus sp. nov. and Bombilactobacillus thymidiniphilus sp. nov., four new lactic acid bacterial isolates from stingless bees Tetragonula carbonaria and Austroplebeia australis.</title>
        <authorList>
            <person name="Oliphant S.A."/>
            <person name="Watson-Haigh N.S."/>
            <person name="Sumby K.M."/>
            <person name="Gardner J."/>
            <person name="Groom S."/>
            <person name="Jiranek V."/>
        </authorList>
    </citation>
    <scope>NUCLEOTIDE SEQUENCE</scope>
    <source>
        <strain evidence="7">SG4_D2</strain>
    </source>
</reference>
<evidence type="ECO:0000256" key="3">
    <source>
        <dbReference type="ARBA" id="ARBA00022898"/>
    </source>
</evidence>
<comment type="cofactor">
    <cofactor evidence="1">
        <name>pyridoxal 5'-phosphate</name>
        <dbReference type="ChEBI" id="CHEBI:597326"/>
    </cofactor>
</comment>
<evidence type="ECO:0000256" key="2">
    <source>
        <dbReference type="ARBA" id="ARBA00012224"/>
    </source>
</evidence>
<dbReference type="NCBIfam" id="TIGR04350">
    <property type="entry name" value="C_S_lyase_PatB"/>
    <property type="match status" value="1"/>
</dbReference>
<dbReference type="PANTHER" id="PTHR43525:SF1">
    <property type="entry name" value="PROTEIN MALY"/>
    <property type="match status" value="1"/>
</dbReference>
<dbReference type="Gene3D" id="3.90.1150.10">
    <property type="entry name" value="Aspartate Aminotransferase, domain 1"/>
    <property type="match status" value="1"/>
</dbReference>
<dbReference type="InterPro" id="IPR027619">
    <property type="entry name" value="C-S_lyase_PatB-like"/>
</dbReference>
<dbReference type="Pfam" id="PF00155">
    <property type="entry name" value="Aminotran_1_2"/>
    <property type="match status" value="1"/>
</dbReference>
<name>A0ABY4P9A9_9LACO</name>
<dbReference type="InterPro" id="IPR015422">
    <property type="entry name" value="PyrdxlP-dep_Trfase_small"/>
</dbReference>
<dbReference type="EMBL" id="CP093366">
    <property type="protein sequence ID" value="UQS81972.1"/>
    <property type="molecule type" value="Genomic_DNA"/>
</dbReference>
<keyword evidence="8" id="KW-1185">Reference proteome</keyword>
<evidence type="ECO:0000313" key="8">
    <source>
        <dbReference type="Proteomes" id="UP000831495"/>
    </source>
</evidence>
<sequence length="394" mass="45426">MEYNFDEIIDRHDEKCRKWDRSIIEQEFGPIPDDFIPMWIADMDFRSPQGILDAFMKASQRGTFGYTYTYPEFYQTVVQWQKQQHQVDMDPEWITLGYGSVATMYNLVQQFCDATHGVMTLTPTYGPFGRCARENNVPVGTSPLILQANRYQIDWDDLEQKLQAQQPRLLFFCNPHNPSGRVWSPQEIERIAQLCLANGTIMVSDEVHSEHILHNGQHTSALTLPEQYLQNLIFLTSPNKVFNLGGLKTSYSIIPNAQLRERLRANYQKNSITSPNIFGITAIVAGYQTGNDWRRAMVNYVSRNYELAQQMLTDPRLQLIPMESSYLLWVRVSGFGVSGRTFTQELATQQGVILEPGTDFVADGEKFVRINLAMPRIQIQTALQRLNQFIEKRF</sequence>
<dbReference type="EC" id="4.4.1.13" evidence="2"/>
<dbReference type="GO" id="GO:0016829">
    <property type="term" value="F:lyase activity"/>
    <property type="evidence" value="ECO:0007669"/>
    <property type="project" value="UniProtKB-KW"/>
</dbReference>
<evidence type="ECO:0000256" key="4">
    <source>
        <dbReference type="ARBA" id="ARBA00023239"/>
    </source>
</evidence>
<proteinExistence type="inferred from homology"/>
<keyword evidence="4 7" id="KW-0456">Lyase</keyword>
<evidence type="ECO:0000313" key="7">
    <source>
        <dbReference type="EMBL" id="UQS81972.1"/>
    </source>
</evidence>
<dbReference type="InterPro" id="IPR004839">
    <property type="entry name" value="Aminotransferase_I/II_large"/>
</dbReference>
<dbReference type="SUPFAM" id="SSF53383">
    <property type="entry name" value="PLP-dependent transferases"/>
    <property type="match status" value="1"/>
</dbReference>
<accession>A0ABY4P9A9</accession>
<dbReference type="PANTHER" id="PTHR43525">
    <property type="entry name" value="PROTEIN MALY"/>
    <property type="match status" value="1"/>
</dbReference>
<dbReference type="InterPro" id="IPR051798">
    <property type="entry name" value="Class-II_PLP-Dep_Aminotrans"/>
</dbReference>
<dbReference type="Gene3D" id="3.40.640.10">
    <property type="entry name" value="Type I PLP-dependent aspartate aminotransferase-like (Major domain)"/>
    <property type="match status" value="1"/>
</dbReference>